<sequence length="108" mass="12362">MAESTTKTVFVIKNNDGQFLEYQNYSGLRTWVNEYSDRCNFKSQNAATLYCRNLIAEAEIHGVNMEFDVYKHNNTVTDLDVTIPDAQRKSYGLPEKAAEEETAETEQP</sequence>
<dbReference type="AlphaFoldDB" id="A0A927XI02"/>
<gene>
    <name evidence="2" type="ORF">E7156_05185</name>
</gene>
<comment type="caution">
    <text evidence="2">The sequence shown here is derived from an EMBL/GenBank/DDBJ whole genome shotgun (WGS) entry which is preliminary data.</text>
</comment>
<dbReference type="EMBL" id="SVAF01000011">
    <property type="protein sequence ID" value="MBE6164696.1"/>
    <property type="molecule type" value="Genomic_DNA"/>
</dbReference>
<organism evidence="2 3">
    <name type="scientific">Streptococcus gallolyticus</name>
    <dbReference type="NCBI Taxonomy" id="315405"/>
    <lineage>
        <taxon>Bacteria</taxon>
        <taxon>Bacillati</taxon>
        <taxon>Bacillota</taxon>
        <taxon>Bacilli</taxon>
        <taxon>Lactobacillales</taxon>
        <taxon>Streptococcaceae</taxon>
        <taxon>Streptococcus</taxon>
    </lineage>
</organism>
<evidence type="ECO:0000256" key="1">
    <source>
        <dbReference type="SAM" id="MobiDB-lite"/>
    </source>
</evidence>
<evidence type="ECO:0000313" key="2">
    <source>
        <dbReference type="EMBL" id="MBE6164696.1"/>
    </source>
</evidence>
<reference evidence="2" key="1">
    <citation type="submission" date="2019-04" db="EMBL/GenBank/DDBJ databases">
        <title>Evolution of Biomass-Degrading Anaerobic Consortia Revealed by Metagenomics.</title>
        <authorList>
            <person name="Peng X."/>
        </authorList>
    </citation>
    <scope>NUCLEOTIDE SEQUENCE</scope>
    <source>
        <strain evidence="2">SIG195</strain>
    </source>
</reference>
<evidence type="ECO:0000313" key="3">
    <source>
        <dbReference type="Proteomes" id="UP000700800"/>
    </source>
</evidence>
<name>A0A927XI02_9STRE</name>
<accession>A0A927XI02</accession>
<dbReference type="Proteomes" id="UP000700800">
    <property type="component" value="Unassembled WGS sequence"/>
</dbReference>
<protein>
    <submittedName>
        <fullName evidence="2">Uncharacterized protein</fullName>
    </submittedName>
</protein>
<proteinExistence type="predicted"/>
<feature type="compositionally biased region" description="Acidic residues" evidence="1">
    <location>
        <begin position="98"/>
        <end position="108"/>
    </location>
</feature>
<feature type="region of interest" description="Disordered" evidence="1">
    <location>
        <begin position="87"/>
        <end position="108"/>
    </location>
</feature>